<evidence type="ECO:0000259" key="7">
    <source>
        <dbReference type="Pfam" id="PF12256"/>
    </source>
</evidence>
<dbReference type="InterPro" id="IPR003284">
    <property type="entry name" value="Sal_SpvB"/>
</dbReference>
<feature type="chain" id="PRO_5045718335" evidence="6">
    <location>
        <begin position="20"/>
        <end position="2358"/>
    </location>
</feature>
<evidence type="ECO:0000256" key="1">
    <source>
        <dbReference type="ARBA" id="ARBA00004613"/>
    </source>
</evidence>
<evidence type="ECO:0000256" key="5">
    <source>
        <dbReference type="SAM" id="Phobius"/>
    </source>
</evidence>
<dbReference type="Proteomes" id="UP000606600">
    <property type="component" value="Unassembled WGS sequence"/>
</dbReference>
<protein>
    <submittedName>
        <fullName evidence="8">VCBS repeat-containing protein</fullName>
    </submittedName>
</protein>
<evidence type="ECO:0000256" key="4">
    <source>
        <dbReference type="ARBA" id="ARBA00023026"/>
    </source>
</evidence>
<evidence type="ECO:0000256" key="2">
    <source>
        <dbReference type="ARBA" id="ARBA00022525"/>
    </source>
</evidence>
<dbReference type="PANTHER" id="PTHR32305:SF15">
    <property type="entry name" value="PROTEIN RHSA-RELATED"/>
    <property type="match status" value="1"/>
</dbReference>
<dbReference type="Pfam" id="PF05593">
    <property type="entry name" value="RHS_repeat"/>
    <property type="match status" value="1"/>
</dbReference>
<evidence type="ECO:0000256" key="3">
    <source>
        <dbReference type="ARBA" id="ARBA00022729"/>
    </source>
</evidence>
<dbReference type="Pfam" id="PF13517">
    <property type="entry name" value="FG-GAP_3"/>
    <property type="match status" value="1"/>
</dbReference>
<evidence type="ECO:0000313" key="9">
    <source>
        <dbReference type="Proteomes" id="UP000606600"/>
    </source>
</evidence>
<feature type="signal peptide" evidence="6">
    <location>
        <begin position="1"/>
        <end position="19"/>
    </location>
</feature>
<keyword evidence="3 6" id="KW-0732">Signal</keyword>
<gene>
    <name evidence="8" type="ORF">IDJ77_03910</name>
</gene>
<keyword evidence="4" id="KW-0843">Virulence</keyword>
<feature type="transmembrane region" description="Helical" evidence="5">
    <location>
        <begin position="2032"/>
        <end position="2051"/>
    </location>
</feature>
<proteinExistence type="predicted"/>
<accession>A0ABR7WL91</accession>
<dbReference type="Pfam" id="PF12256">
    <property type="entry name" value="TcdB_toxin_midN"/>
    <property type="match status" value="1"/>
</dbReference>
<dbReference type="RefSeq" id="WP_191187620.1">
    <property type="nucleotide sequence ID" value="NZ_JACWMY010000002.1"/>
</dbReference>
<dbReference type="PANTHER" id="PTHR32305">
    <property type="match status" value="1"/>
</dbReference>
<comment type="subcellular location">
    <subcellularLocation>
        <location evidence="1">Secreted</location>
    </subcellularLocation>
</comment>
<sequence length="2358" mass="261863">MSKIRSILVLLLCSSRLFAQTSSQDYLKKIQSDKNPLYSGFKGAFSVSDNGSAVYNLPFPVTPGLGGMTPRISLNYNSSSSVSILGEGWSVGGFSYISRSPNTAATDSMTQNITFGPEDKLSLDGARLVGVDPKAIYGIENTEYRTENNQYKKITVEEVNGAPVDGIAYFKVVTKDGLEYYYGTLNDGLLGNLNGIVRTSTTQKKGIAYLWLLTLVKDRTGNWIRFNYDILSSFYKPSSISYGGTDNKSPIGEIVFSYYDDGKAVNRWGWESVKYIQGEKIILNKPLESITSRYLTDKNEKFTVRTYRFTYDYEDISNKLLLTKIAQSVKQSKNSDLIDDSPNAILFEWKKTDRKKEDFFVKVSSASRDNLHLEEDYKVAVADFNGDGFPDKLLHRNIGDRISLLLGINDRKGGFQPSIVDTIVRTIPKDAKAFTGDFNADGKNDLVFLSNEKDSLSIYLYLAQSNANGNHTGFKETVKHGVLKLPAIGMKKIRYGFGDFNADGFSDIMVYYLEKDKLKYQSIVFFADMIRADKPRELDKGDIPDESFISQLADINGDGITDLFFTWTDNSGWFTRSFVFSNSRQLGLSAVEDQLSSHRIDYGIVGYTIDTLHNAPIPISSVIVKGDYSKLGNMMISDLNRDGNVDVIISNSGKDGWDYYCAIGKGNGEFDFNDKKNVTKEAFAVNQKSSFGDFNGDGILDIIIQRTDQKGWHSLVGFGDGKGTFQLKNQSSKLVTLLNRNFSYSQQVVTDFVLPVIYNRHYKTLFDSKITPIEACNLNDHECVMRNIRMIFPVETGFFPNEQRPYAAPMAQPLKDFIDTDLNFDNNVKRIIGASYTGDSTVTNIFGSYKYYTKITYGDYWQPYVVDLNGDGLSDLLLTYPVQIPSDTSLREQRNDLEDGLYTFTAINDNTKAGVISNFLHSNKERIKISYSSILKSTAPQFITTMSYPFIPWNSAQYAVDTLAVTDGQGKNTFKQTHYTYRGGIYALNGRGFLGFQETSVNNIQNGNYSIKKFLQDRKNMLKGLMPVTQIQTFVKPGRKVNEENFEYLLSAADKGTSFNLFCVRQNVTSNDLNGIMTYFSEIGSTYDSYGNLLTSRTKKGTGGDGEIIIDLKNTYYEQQGNEWENSWLIGRLKSSSIKTIRSGTEVERIAKFEYDSQNGQLIKEVSDAQDTLLSITKEYALNKYGNIYRSTLYPTFSKTVNNTRITITQYSKDGRFVEQMLDPMGYITYKKYEPVQGLLVSSAMGDAQTQTIIKADVIGRYQTISAPDGSQTQIEKRICNDCGFGLPNGYVSIERNNTSNLPTLRFYNVEDKNVGTIIFDHKGRAIITVNNFDRQGNLIRESMPYFSGSKPRFTRHRYDALNRKILSIFPDSTKVKFVYYGLTDTVFNEKGQRRITVKNLLGEVEKTADDNGFYVTYQYDGFGRIIQMTDAQQRTFRMQYDLNGNRTLYRNPNYKRDEIAEYNAFSQKTMYTDANGYAKRYEYDALDRLTQLNALRPGHLERIIYSYVQQSEKENGKGKIKLIQSFSDDHPYDEIFTYTEAGKIKTHRFAAFNLNNRMHANNKNVFTYTGIKERDNLEYVYTYEKGLVKSITYPYSAQKNDKRFIVLYNYNNGTLVKAEVSVNGTKQNVWELGETDASGLVGSYKLGDEIAATQKYDPMVSNLERLEYSSAGKLLAGISYDYDKLGNVIRQGDLKRPLLVDSLFYDNLNRIAEVRTGKYSTRVGYNLNGSIREKTFGTEMKFEFSYEPGTDKFSSIKRTELPTGITSTKGVQYDGYGNELSTFPFSVSNKSAGIAYNQYNLPFSVGDINFYYAFDESKVGIYDYDNHKGVSYLGGMSELEYHFSGSDNNGILFNHRAVILVNGSPVAHVDSRTGGISFLLKDANNSLIAIADTKGKLLDSMAFDVWGLKRDVNNWKYDWKSLSKETLDLAEKGFLGGISLANYGLVDMTARMYCPITGRFISVDPVVDNSFSPTQFANGYTYGYNNPPVFIDPGGKWGFIVVAVVAAYLGGSAAGGSLLPWQWNENWWKGALVGVVSVAGGYAVAGPAMFTGGMTAGTAVLSGAAAGFAGGFTATLVNGGNFEQALENGFKGGVIGGVTAGFTFGIGTAFGNPEAMSGGYFAKAAVHGINQGIASEAMGGSFEHGFLAGSFVTLAGPLSSQISLSPELKTMVSALIGGTSSMLGGGKFANGALSGALIDIYNDKQHPCGDSRLPLCTRVSSSASIRLNTQGPARLGISVPFGEGSARGSISIPYKLGVVNGSFGFSSNFDNSTTLFVGANAPGSLSRLLSFNVGATMGDYNSMTLQLKALNAINGTANIYYNDNWALNNYTASPTLQNIFSDVMNYIYSGGTVSPTP</sequence>
<comment type="caution">
    <text evidence="8">The sequence shown here is derived from an EMBL/GenBank/DDBJ whole genome shotgun (WGS) entry which is preliminary data.</text>
</comment>
<dbReference type="InterPro" id="IPR028994">
    <property type="entry name" value="Integrin_alpha_N"/>
</dbReference>
<dbReference type="SUPFAM" id="SSF69318">
    <property type="entry name" value="Integrin alpha N-terminal domain"/>
    <property type="match status" value="2"/>
</dbReference>
<dbReference type="InterPro" id="IPR022385">
    <property type="entry name" value="Rhs_assc_core"/>
</dbReference>
<dbReference type="InterPro" id="IPR050708">
    <property type="entry name" value="T6SS_VgrG/RHS"/>
</dbReference>
<dbReference type="Pfam" id="PF03534">
    <property type="entry name" value="SpvB"/>
    <property type="match status" value="1"/>
</dbReference>
<evidence type="ECO:0000313" key="8">
    <source>
        <dbReference type="EMBL" id="MBD1362946.1"/>
    </source>
</evidence>
<evidence type="ECO:0000256" key="6">
    <source>
        <dbReference type="SAM" id="SignalP"/>
    </source>
</evidence>
<feature type="domain" description="Insecticide toxin TcdB middle/N-terminal" evidence="7">
    <location>
        <begin position="856"/>
        <end position="1013"/>
    </location>
</feature>
<feature type="transmembrane region" description="Helical" evidence="5">
    <location>
        <begin position="2057"/>
        <end position="2078"/>
    </location>
</feature>
<dbReference type="Gene3D" id="2.130.10.130">
    <property type="entry name" value="Integrin alpha, N-terminal"/>
    <property type="match status" value="2"/>
</dbReference>
<keyword evidence="5" id="KW-0812">Transmembrane</keyword>
<feature type="transmembrane region" description="Helical" evidence="5">
    <location>
        <begin position="1998"/>
        <end position="2020"/>
    </location>
</feature>
<name>A0ABR7WL91_9SPHI</name>
<dbReference type="EMBL" id="JACWMY010000002">
    <property type="protein sequence ID" value="MBD1362946.1"/>
    <property type="molecule type" value="Genomic_DNA"/>
</dbReference>
<keyword evidence="2" id="KW-0964">Secreted</keyword>
<keyword evidence="9" id="KW-1185">Reference proteome</keyword>
<dbReference type="InterPro" id="IPR022045">
    <property type="entry name" value="TcdB_toxin_mid/N"/>
</dbReference>
<dbReference type="InterPro" id="IPR013517">
    <property type="entry name" value="FG-GAP"/>
</dbReference>
<dbReference type="InterPro" id="IPR031325">
    <property type="entry name" value="RHS_repeat"/>
</dbReference>
<dbReference type="Gene3D" id="2.180.10.10">
    <property type="entry name" value="RHS repeat-associated core"/>
    <property type="match status" value="1"/>
</dbReference>
<keyword evidence="5" id="KW-1133">Transmembrane helix</keyword>
<reference evidence="8 9" key="1">
    <citation type="submission" date="2020-09" db="EMBL/GenBank/DDBJ databases">
        <title>Novel species of Mucilaginibacter isolated from a glacier on the Tibetan Plateau.</title>
        <authorList>
            <person name="Liu Q."/>
            <person name="Xin Y.-H."/>
        </authorList>
    </citation>
    <scope>NUCLEOTIDE SEQUENCE [LARGE SCALE GENOMIC DNA]</scope>
    <source>
        <strain evidence="8 9">ZT4R22</strain>
    </source>
</reference>
<keyword evidence="5" id="KW-0472">Membrane</keyword>
<dbReference type="NCBIfam" id="TIGR03696">
    <property type="entry name" value="Rhs_assc_core"/>
    <property type="match status" value="1"/>
</dbReference>
<organism evidence="8 9">
    <name type="scientific">Mucilaginibacter pankratovii</name>
    <dbReference type="NCBI Taxonomy" id="2772110"/>
    <lineage>
        <taxon>Bacteria</taxon>
        <taxon>Pseudomonadati</taxon>
        <taxon>Bacteroidota</taxon>
        <taxon>Sphingobacteriia</taxon>
        <taxon>Sphingobacteriales</taxon>
        <taxon>Sphingobacteriaceae</taxon>
        <taxon>Mucilaginibacter</taxon>
    </lineage>
</organism>